<evidence type="ECO:0000256" key="4">
    <source>
        <dbReference type="ARBA" id="ARBA00022679"/>
    </source>
</evidence>
<sequence length="804" mass="91096">MSWRPYDNRGAPPGRGGWQQPDPRYSHSPPYNSSYHAGSPPPPAFSPPPFAPNAGQPNREYFNHQQGPSFNHHGAAPYHHGSPPHQTNGNYVPRGGFRGGAAPFNQRFAPVVQAQAAGGPHVRNLSWTPKTGTRGGHAPTVHGATQQAQVESATPTGDAPSMFSGTDNPFRPASKDLRVDDEAGKTGKGQFQAQSPADKNADLKQPKSPQIRFGLPKTSIVATPVAKPNAFVVKQNPLATSKMVTPSSERSTSRRETDSRREDLPRSKGPRSALKQTDRHRYNDHRRSDEHIRWSPLPSSLGAKDLHQKLFRLHDTMLSHGHSLKELHQNALKPGSEPVEEDDPTGFADALNNKALLEEEAYREHPDKRPHGSMPLLEKGETLEETFKKEVVAVKYKIRRPRKVLSEEHRTSNVYYRKPGNESVVGFGTYGKVFKAKHIYNGQDVALKRLRMEAEKDGFPITAMREMKILKHLEQRQAEGVIRLLEVMYEVNVAGSVGCFMAFEYMPHDLTGLLNHPTFTLSEAQRKDLSFQMLDALGFMHKQGVLHRDIKAANILVSHHGQIKLADFGLARLYDMDRQLHYTNRVVTIWYRAPELLYGMTEYGPAIDVWAAACVIVEIFTKHAIFPGSGRELNQLLKIWEVMGFPTIEEWPAVSRTEWYFMMRPKEEFKNVFKEKYEHRTSVELFKLLTEMLRYDPDRRPTCEDCLKHPFFTTETPSPARVTELVDLGDWHELESKRARKLREADEKQKKELENDLLMGPPSCGQAVRESRKDKDYKRDRLAKMEKRGAEFSPNEGDAKRMKA</sequence>
<keyword evidence="3" id="KW-0723">Serine/threonine-protein kinase</keyword>
<feature type="compositionally biased region" description="Basic and acidic residues" evidence="11">
    <location>
        <begin position="276"/>
        <end position="293"/>
    </location>
</feature>
<evidence type="ECO:0000259" key="12">
    <source>
        <dbReference type="PROSITE" id="PS50011"/>
    </source>
</evidence>
<evidence type="ECO:0000256" key="5">
    <source>
        <dbReference type="ARBA" id="ARBA00022741"/>
    </source>
</evidence>
<evidence type="ECO:0000256" key="8">
    <source>
        <dbReference type="ARBA" id="ARBA00047811"/>
    </source>
</evidence>
<dbReference type="InterPro" id="IPR017441">
    <property type="entry name" value="Protein_kinase_ATP_BS"/>
</dbReference>
<dbReference type="PANTHER" id="PTHR24056:SF546">
    <property type="entry name" value="CYCLIN-DEPENDENT KINASE 12"/>
    <property type="match status" value="1"/>
</dbReference>
<keyword evidence="4" id="KW-0808">Transferase</keyword>
<feature type="compositionally biased region" description="Polar residues" evidence="11">
    <location>
        <begin position="237"/>
        <end position="246"/>
    </location>
</feature>
<protein>
    <recommendedName>
        <fullName evidence="2">cyclin-dependent kinase</fullName>
        <ecNumber evidence="2">2.7.11.22</ecNumber>
    </recommendedName>
</protein>
<feature type="region of interest" description="Disordered" evidence="11">
    <location>
        <begin position="1"/>
        <end position="214"/>
    </location>
</feature>
<keyword evidence="7 10" id="KW-0067">ATP-binding</keyword>
<dbReference type="AlphaFoldDB" id="A0A517L0J4"/>
<dbReference type="InterPro" id="IPR000719">
    <property type="entry name" value="Prot_kinase_dom"/>
</dbReference>
<dbReference type="EC" id="2.7.11.22" evidence="2"/>
<feature type="compositionally biased region" description="Low complexity" evidence="11">
    <location>
        <begin position="26"/>
        <end position="36"/>
    </location>
</feature>
<comment type="catalytic activity">
    <reaction evidence="8">
        <text>L-threonyl-[protein] + ATP = O-phospho-L-threonyl-[protein] + ADP + H(+)</text>
        <dbReference type="Rhea" id="RHEA:46608"/>
        <dbReference type="Rhea" id="RHEA-COMP:11060"/>
        <dbReference type="Rhea" id="RHEA-COMP:11605"/>
        <dbReference type="ChEBI" id="CHEBI:15378"/>
        <dbReference type="ChEBI" id="CHEBI:30013"/>
        <dbReference type="ChEBI" id="CHEBI:30616"/>
        <dbReference type="ChEBI" id="CHEBI:61977"/>
        <dbReference type="ChEBI" id="CHEBI:456216"/>
        <dbReference type="EC" id="2.7.11.22"/>
    </reaction>
</comment>
<evidence type="ECO:0000256" key="1">
    <source>
        <dbReference type="ARBA" id="ARBA00006485"/>
    </source>
</evidence>
<evidence type="ECO:0000256" key="2">
    <source>
        <dbReference type="ARBA" id="ARBA00012425"/>
    </source>
</evidence>
<dbReference type="Proteomes" id="UP000316270">
    <property type="component" value="Chromosome 2"/>
</dbReference>
<dbReference type="SUPFAM" id="SSF56112">
    <property type="entry name" value="Protein kinase-like (PK-like)"/>
    <property type="match status" value="1"/>
</dbReference>
<dbReference type="EMBL" id="CP042186">
    <property type="protein sequence ID" value="QDS69126.1"/>
    <property type="molecule type" value="Genomic_DNA"/>
</dbReference>
<dbReference type="GO" id="GO:0008353">
    <property type="term" value="F:RNA polymerase II CTD heptapeptide repeat kinase activity"/>
    <property type="evidence" value="ECO:0007669"/>
    <property type="project" value="TreeGrafter"/>
</dbReference>
<evidence type="ECO:0000256" key="10">
    <source>
        <dbReference type="PROSITE-ProRule" id="PRU10141"/>
    </source>
</evidence>
<comment type="similarity">
    <text evidence="1">Belongs to the protein kinase superfamily. CMGC Ser/Thr protein kinase family. CDC2/CDKX subfamily.</text>
</comment>
<keyword evidence="14" id="KW-1185">Reference proteome</keyword>
<feature type="compositionally biased region" description="Polar residues" evidence="11">
    <location>
        <begin position="143"/>
        <end position="155"/>
    </location>
</feature>
<keyword evidence="6" id="KW-0418">Kinase</keyword>
<proteinExistence type="inferred from homology"/>
<accession>A0A517L0J4</accession>
<reference evidence="13 14" key="1">
    <citation type="submission" date="2019-07" db="EMBL/GenBank/DDBJ databases">
        <title>Finished genome of Venturia effusa.</title>
        <authorList>
            <person name="Young C.A."/>
            <person name="Cox M.P."/>
            <person name="Ganley A.R.D."/>
            <person name="David W.J."/>
        </authorList>
    </citation>
    <scope>NUCLEOTIDE SEQUENCE [LARGE SCALE GENOMIC DNA]</scope>
    <source>
        <strain evidence="14">albino</strain>
    </source>
</reference>
<dbReference type="InterPro" id="IPR011009">
    <property type="entry name" value="Kinase-like_dom_sf"/>
</dbReference>
<feature type="compositionally biased region" description="Basic and acidic residues" evidence="11">
    <location>
        <begin position="173"/>
        <end position="185"/>
    </location>
</feature>
<dbReference type="STRING" id="50376.A0A517L0J4"/>
<name>A0A517L0J4_9PEZI</name>
<dbReference type="Gene3D" id="1.10.510.10">
    <property type="entry name" value="Transferase(Phosphotransferase) domain 1"/>
    <property type="match status" value="1"/>
</dbReference>
<keyword evidence="5 10" id="KW-0547">Nucleotide-binding</keyword>
<feature type="compositionally biased region" description="Basic and acidic residues" evidence="11">
    <location>
        <begin position="769"/>
        <end position="790"/>
    </location>
</feature>
<dbReference type="PROSITE" id="PS50011">
    <property type="entry name" value="PROTEIN_KINASE_DOM"/>
    <property type="match status" value="1"/>
</dbReference>
<dbReference type="FunFam" id="1.10.510.10:FF:000624">
    <property type="entry name" value="Mitogen-activated protein kinase"/>
    <property type="match status" value="1"/>
</dbReference>
<feature type="compositionally biased region" description="Pro residues" evidence="11">
    <location>
        <begin position="39"/>
        <end position="51"/>
    </location>
</feature>
<evidence type="ECO:0000313" key="14">
    <source>
        <dbReference type="Proteomes" id="UP000316270"/>
    </source>
</evidence>
<dbReference type="Gene3D" id="3.30.200.20">
    <property type="entry name" value="Phosphorylase Kinase, domain 1"/>
    <property type="match status" value="1"/>
</dbReference>
<dbReference type="InterPro" id="IPR050108">
    <property type="entry name" value="CDK"/>
</dbReference>
<organism evidence="13 14">
    <name type="scientific">Venturia effusa</name>
    <dbReference type="NCBI Taxonomy" id="50376"/>
    <lineage>
        <taxon>Eukaryota</taxon>
        <taxon>Fungi</taxon>
        <taxon>Dikarya</taxon>
        <taxon>Ascomycota</taxon>
        <taxon>Pezizomycotina</taxon>
        <taxon>Dothideomycetes</taxon>
        <taxon>Pleosporomycetidae</taxon>
        <taxon>Venturiales</taxon>
        <taxon>Venturiaceae</taxon>
        <taxon>Venturia</taxon>
    </lineage>
</organism>
<dbReference type="GO" id="GO:0005524">
    <property type="term" value="F:ATP binding"/>
    <property type="evidence" value="ECO:0007669"/>
    <property type="project" value="UniProtKB-UniRule"/>
</dbReference>
<evidence type="ECO:0000256" key="6">
    <source>
        <dbReference type="ARBA" id="ARBA00022777"/>
    </source>
</evidence>
<feature type="region of interest" description="Disordered" evidence="11">
    <location>
        <begin position="237"/>
        <end position="299"/>
    </location>
</feature>
<evidence type="ECO:0000256" key="9">
    <source>
        <dbReference type="ARBA" id="ARBA00048367"/>
    </source>
</evidence>
<feature type="domain" description="Protein kinase" evidence="12">
    <location>
        <begin position="419"/>
        <end position="712"/>
    </location>
</feature>
<dbReference type="GO" id="GO:0008024">
    <property type="term" value="C:cyclin/CDK positive transcription elongation factor complex"/>
    <property type="evidence" value="ECO:0007669"/>
    <property type="project" value="TreeGrafter"/>
</dbReference>
<dbReference type="GO" id="GO:0004693">
    <property type="term" value="F:cyclin-dependent protein serine/threonine kinase activity"/>
    <property type="evidence" value="ECO:0007669"/>
    <property type="project" value="UniProtKB-EC"/>
</dbReference>
<gene>
    <name evidence="13" type="ORF">FKW77_010343</name>
</gene>
<dbReference type="OrthoDB" id="204883at2759"/>
<dbReference type="PROSITE" id="PS00107">
    <property type="entry name" value="PROTEIN_KINASE_ATP"/>
    <property type="match status" value="1"/>
</dbReference>
<dbReference type="InterPro" id="IPR008271">
    <property type="entry name" value="Ser/Thr_kinase_AS"/>
</dbReference>
<feature type="binding site" evidence="10">
    <location>
        <position position="448"/>
    </location>
    <ligand>
        <name>ATP</name>
        <dbReference type="ChEBI" id="CHEBI:30616"/>
    </ligand>
</feature>
<dbReference type="SMART" id="SM00220">
    <property type="entry name" value="S_TKc"/>
    <property type="match status" value="1"/>
</dbReference>
<evidence type="ECO:0000256" key="3">
    <source>
        <dbReference type="ARBA" id="ARBA00022527"/>
    </source>
</evidence>
<feature type="compositionally biased region" description="Basic and acidic residues" evidence="11">
    <location>
        <begin position="742"/>
        <end position="754"/>
    </location>
</feature>
<dbReference type="GO" id="GO:0030332">
    <property type="term" value="F:cyclin binding"/>
    <property type="evidence" value="ECO:0007669"/>
    <property type="project" value="TreeGrafter"/>
</dbReference>
<evidence type="ECO:0000313" key="13">
    <source>
        <dbReference type="EMBL" id="QDS69126.1"/>
    </source>
</evidence>
<dbReference type="PROSITE" id="PS00108">
    <property type="entry name" value="PROTEIN_KINASE_ST"/>
    <property type="match status" value="1"/>
</dbReference>
<dbReference type="GO" id="GO:0032968">
    <property type="term" value="P:positive regulation of transcription elongation by RNA polymerase II"/>
    <property type="evidence" value="ECO:0007669"/>
    <property type="project" value="TreeGrafter"/>
</dbReference>
<feature type="compositionally biased region" description="Basic and acidic residues" evidence="11">
    <location>
        <begin position="251"/>
        <end position="266"/>
    </location>
</feature>
<dbReference type="Pfam" id="PF00069">
    <property type="entry name" value="Pkinase"/>
    <property type="match status" value="1"/>
</dbReference>
<comment type="catalytic activity">
    <reaction evidence="9">
        <text>L-seryl-[protein] + ATP = O-phospho-L-seryl-[protein] + ADP + H(+)</text>
        <dbReference type="Rhea" id="RHEA:17989"/>
        <dbReference type="Rhea" id="RHEA-COMP:9863"/>
        <dbReference type="Rhea" id="RHEA-COMP:11604"/>
        <dbReference type="ChEBI" id="CHEBI:15378"/>
        <dbReference type="ChEBI" id="CHEBI:29999"/>
        <dbReference type="ChEBI" id="CHEBI:30616"/>
        <dbReference type="ChEBI" id="CHEBI:83421"/>
        <dbReference type="ChEBI" id="CHEBI:456216"/>
        <dbReference type="EC" id="2.7.11.22"/>
    </reaction>
</comment>
<evidence type="ECO:0000256" key="7">
    <source>
        <dbReference type="ARBA" id="ARBA00022840"/>
    </source>
</evidence>
<dbReference type="PANTHER" id="PTHR24056">
    <property type="entry name" value="CELL DIVISION PROTEIN KINASE"/>
    <property type="match status" value="1"/>
</dbReference>
<evidence type="ECO:0000256" key="11">
    <source>
        <dbReference type="SAM" id="MobiDB-lite"/>
    </source>
</evidence>
<feature type="region of interest" description="Disordered" evidence="11">
    <location>
        <begin position="742"/>
        <end position="804"/>
    </location>
</feature>